<feature type="transmembrane region" description="Helical" evidence="2">
    <location>
        <begin position="51"/>
        <end position="67"/>
    </location>
</feature>
<protein>
    <submittedName>
        <fullName evidence="3">Uncharacterized protein</fullName>
    </submittedName>
</protein>
<feature type="compositionally biased region" description="Polar residues" evidence="1">
    <location>
        <begin position="168"/>
        <end position="184"/>
    </location>
</feature>
<feature type="transmembrane region" description="Helical" evidence="2">
    <location>
        <begin position="26"/>
        <end position="45"/>
    </location>
</feature>
<name>A0A1H7HFV0_HALLR</name>
<sequence>MPSTNDIERPQEVLTVAQRYYRRERLLSTLVVALVTSLFLGSYLLTSLLPAVVVAALLVVVARAPILQSYGTVRLRSDDAPATVVDAFASPTPPMLAFQWGVADEVVTGDGAVTYTISYLFGLQTAELALQTQTEPTPDGAHRVTVEMTVNDQPWATYLATIEGDDGTNGNDASGSTDNSDGQTTIDIEYTSNRRFGLRRVPQQFIAERYRGEALSVQGYTVVERDSHFGL</sequence>
<dbReference type="RefSeq" id="WP_074791846.1">
    <property type="nucleotide sequence ID" value="NZ_FOAD01000001.1"/>
</dbReference>
<evidence type="ECO:0000313" key="3">
    <source>
        <dbReference type="EMBL" id="SEK48312.1"/>
    </source>
</evidence>
<keyword evidence="2" id="KW-0812">Transmembrane</keyword>
<dbReference type="OrthoDB" id="269652at2157"/>
<dbReference type="Proteomes" id="UP000183894">
    <property type="component" value="Unassembled WGS sequence"/>
</dbReference>
<evidence type="ECO:0000313" key="4">
    <source>
        <dbReference type="Proteomes" id="UP000183894"/>
    </source>
</evidence>
<proteinExistence type="predicted"/>
<gene>
    <name evidence="3" type="ORF">SAMN04488691_101556</name>
</gene>
<evidence type="ECO:0000256" key="2">
    <source>
        <dbReference type="SAM" id="Phobius"/>
    </source>
</evidence>
<reference evidence="3 4" key="1">
    <citation type="submission" date="2016-10" db="EMBL/GenBank/DDBJ databases">
        <authorList>
            <person name="de Groot N.N."/>
        </authorList>
    </citation>
    <scope>NUCLEOTIDE SEQUENCE [LARGE SCALE GENOMIC DNA]</scope>
    <source>
        <strain evidence="3 4">CDM_5</strain>
    </source>
</reference>
<evidence type="ECO:0000256" key="1">
    <source>
        <dbReference type="SAM" id="MobiDB-lite"/>
    </source>
</evidence>
<dbReference type="EMBL" id="FOAD01000001">
    <property type="protein sequence ID" value="SEK48312.1"/>
    <property type="molecule type" value="Genomic_DNA"/>
</dbReference>
<dbReference type="AlphaFoldDB" id="A0A1H7HFV0"/>
<accession>A0A1H7HFV0</accession>
<feature type="region of interest" description="Disordered" evidence="1">
    <location>
        <begin position="163"/>
        <end position="184"/>
    </location>
</feature>
<keyword evidence="2" id="KW-0472">Membrane</keyword>
<keyword evidence="2" id="KW-1133">Transmembrane helix</keyword>
<organism evidence="3 4">
    <name type="scientific">Haloferax larsenii</name>
    <dbReference type="NCBI Taxonomy" id="302484"/>
    <lineage>
        <taxon>Archaea</taxon>
        <taxon>Methanobacteriati</taxon>
        <taxon>Methanobacteriota</taxon>
        <taxon>Stenosarchaea group</taxon>
        <taxon>Halobacteria</taxon>
        <taxon>Halobacteriales</taxon>
        <taxon>Haloferacaceae</taxon>
        <taxon>Haloferax</taxon>
    </lineage>
</organism>